<feature type="signal peptide" evidence="2">
    <location>
        <begin position="1"/>
        <end position="20"/>
    </location>
</feature>
<proteinExistence type="predicted"/>
<comment type="caution">
    <text evidence="3">The sequence shown here is derived from an EMBL/GenBank/DDBJ whole genome shotgun (WGS) entry which is preliminary data.</text>
</comment>
<dbReference type="EMBL" id="MSIF01000001">
    <property type="protein sequence ID" value="OLF13662.1"/>
    <property type="molecule type" value="Genomic_DNA"/>
</dbReference>
<dbReference type="RefSeq" id="WP_075130613.1">
    <property type="nucleotide sequence ID" value="NZ_MSIF01000001.1"/>
</dbReference>
<evidence type="ECO:0000256" key="2">
    <source>
        <dbReference type="SAM" id="SignalP"/>
    </source>
</evidence>
<reference evidence="3 4" key="1">
    <citation type="submission" date="2016-12" db="EMBL/GenBank/DDBJ databases">
        <title>The draft genome sequence of Actinophytocola xinjiangensis.</title>
        <authorList>
            <person name="Wang W."/>
            <person name="Yuan L."/>
        </authorList>
    </citation>
    <scope>NUCLEOTIDE SEQUENCE [LARGE SCALE GENOMIC DNA]</scope>
    <source>
        <strain evidence="3 4">CGMCC 4.4663</strain>
    </source>
</reference>
<feature type="chain" id="PRO_5031542520" description="PE-PGRS family protein" evidence="2">
    <location>
        <begin position="21"/>
        <end position="201"/>
    </location>
</feature>
<keyword evidence="4" id="KW-1185">Reference proteome</keyword>
<keyword evidence="2" id="KW-0732">Signal</keyword>
<keyword evidence="1" id="KW-0472">Membrane</keyword>
<feature type="transmembrane region" description="Helical" evidence="1">
    <location>
        <begin position="173"/>
        <end position="196"/>
    </location>
</feature>
<evidence type="ECO:0000256" key="1">
    <source>
        <dbReference type="SAM" id="Phobius"/>
    </source>
</evidence>
<protein>
    <recommendedName>
        <fullName evidence="5">PE-PGRS family protein</fullName>
    </recommendedName>
</protein>
<name>A0A7Z0WRT0_9PSEU</name>
<dbReference type="AlphaFoldDB" id="A0A7Z0WRT0"/>
<dbReference type="Proteomes" id="UP000185696">
    <property type="component" value="Unassembled WGS sequence"/>
</dbReference>
<evidence type="ECO:0000313" key="4">
    <source>
        <dbReference type="Proteomes" id="UP000185696"/>
    </source>
</evidence>
<gene>
    <name evidence="3" type="ORF">BLA60_00155</name>
</gene>
<keyword evidence="1" id="KW-1133">Transmembrane helix</keyword>
<dbReference type="OrthoDB" id="271709at2"/>
<evidence type="ECO:0000313" key="3">
    <source>
        <dbReference type="EMBL" id="OLF13662.1"/>
    </source>
</evidence>
<evidence type="ECO:0008006" key="5">
    <source>
        <dbReference type="Google" id="ProtNLM"/>
    </source>
</evidence>
<organism evidence="3 4">
    <name type="scientific">Actinophytocola xinjiangensis</name>
    <dbReference type="NCBI Taxonomy" id="485602"/>
    <lineage>
        <taxon>Bacteria</taxon>
        <taxon>Bacillati</taxon>
        <taxon>Actinomycetota</taxon>
        <taxon>Actinomycetes</taxon>
        <taxon>Pseudonocardiales</taxon>
        <taxon>Pseudonocardiaceae</taxon>
    </lineage>
</organism>
<sequence length="201" mass="20533">MRILLLAGVFVLAFATPAAAHPFGPPSTARLAVDGSTVSLSWLAAEDDWVALGQSLGAFDGSAAVTGEEQLRRSPAVRDYLLARVTVSQGGRACPGELAPLADLTGQGARYTFHCPASVAELDVRVSALTDLNSAYRTVVTADAATPARGLLTAAEDTLRVRFSGSGGLPGSVVGLAAGLAVLVAVVVAVGLVVLVRRRRA</sequence>
<keyword evidence="1" id="KW-0812">Transmembrane</keyword>
<accession>A0A7Z0WRT0</accession>